<dbReference type="PANTHER" id="PTHR46874">
    <property type="entry name" value="TUMOR NECROSIS FACTOR RECEPTOR SUPERFAMILY MEMBER 6"/>
    <property type="match status" value="1"/>
</dbReference>
<dbReference type="Ensembl" id="ENSEBUT00000014178.1">
    <property type="protein sequence ID" value="ENSEBUP00000013602.1"/>
    <property type="gene ID" value="ENSEBUG00000008586.1"/>
</dbReference>
<feature type="signal peptide" evidence="3">
    <location>
        <begin position="1"/>
        <end position="22"/>
    </location>
</feature>
<dbReference type="PROSITE" id="PS50050">
    <property type="entry name" value="TNFR_NGFR_2"/>
    <property type="match status" value="1"/>
</dbReference>
<dbReference type="GO" id="GO:0043066">
    <property type="term" value="P:negative regulation of apoptotic process"/>
    <property type="evidence" value="ECO:0007669"/>
    <property type="project" value="TreeGrafter"/>
</dbReference>
<dbReference type="GO" id="GO:0009897">
    <property type="term" value="C:external side of plasma membrane"/>
    <property type="evidence" value="ECO:0007669"/>
    <property type="project" value="TreeGrafter"/>
</dbReference>
<dbReference type="Proteomes" id="UP000694388">
    <property type="component" value="Unplaced"/>
</dbReference>
<keyword evidence="2" id="KW-0812">Transmembrane</keyword>
<dbReference type="InterPro" id="IPR001368">
    <property type="entry name" value="TNFR/NGFR_Cys_rich_reg"/>
</dbReference>
<dbReference type="GO" id="GO:0045121">
    <property type="term" value="C:membrane raft"/>
    <property type="evidence" value="ECO:0007669"/>
    <property type="project" value="TreeGrafter"/>
</dbReference>
<evidence type="ECO:0000313" key="6">
    <source>
        <dbReference type="Proteomes" id="UP000694388"/>
    </source>
</evidence>
<evidence type="ECO:0000256" key="2">
    <source>
        <dbReference type="SAM" id="Phobius"/>
    </source>
</evidence>
<dbReference type="PANTHER" id="PTHR46874:SF1">
    <property type="entry name" value="TUMOR NECROSIS FACTOR RECEPTOR SUPERFAMILY MEMBER 6"/>
    <property type="match status" value="1"/>
</dbReference>
<dbReference type="SUPFAM" id="SSF57586">
    <property type="entry name" value="TNF receptor-like"/>
    <property type="match status" value="2"/>
</dbReference>
<feature type="chain" id="PRO_5034146958" description="TNFR-Cys domain-containing protein" evidence="3">
    <location>
        <begin position="23"/>
        <end position="162"/>
    </location>
</feature>
<protein>
    <recommendedName>
        <fullName evidence="4">TNFR-Cys domain-containing protein</fullName>
    </recommendedName>
</protein>
<dbReference type="GO" id="GO:0005031">
    <property type="term" value="F:tumor necrosis factor receptor activity"/>
    <property type="evidence" value="ECO:0007669"/>
    <property type="project" value="TreeGrafter"/>
</dbReference>
<dbReference type="AlphaFoldDB" id="A0A8C4WVK7"/>
<name>A0A8C4WVK7_EPTBU</name>
<keyword evidence="2" id="KW-0472">Membrane</keyword>
<keyword evidence="6" id="KW-1185">Reference proteome</keyword>
<evidence type="ECO:0000256" key="1">
    <source>
        <dbReference type="PROSITE-ProRule" id="PRU00206"/>
    </source>
</evidence>
<dbReference type="GO" id="GO:0031265">
    <property type="term" value="C:CD95 death-inducing signaling complex"/>
    <property type="evidence" value="ECO:0007669"/>
    <property type="project" value="TreeGrafter"/>
</dbReference>
<dbReference type="GO" id="GO:0032872">
    <property type="term" value="P:regulation of stress-activated MAPK cascade"/>
    <property type="evidence" value="ECO:0007669"/>
    <property type="project" value="TreeGrafter"/>
</dbReference>
<dbReference type="GO" id="GO:0097527">
    <property type="term" value="P:necroptotic signaling pathway"/>
    <property type="evidence" value="ECO:0007669"/>
    <property type="project" value="TreeGrafter"/>
</dbReference>
<feature type="domain" description="TNFR-Cys" evidence="4">
    <location>
        <begin position="63"/>
        <end position="106"/>
    </location>
</feature>
<keyword evidence="3" id="KW-0732">Signal</keyword>
<feature type="transmembrane region" description="Helical" evidence="2">
    <location>
        <begin position="139"/>
        <end position="159"/>
    </location>
</feature>
<dbReference type="Gene3D" id="2.10.50.10">
    <property type="entry name" value="Tumor Necrosis Factor Receptor, subunit A, domain 2"/>
    <property type="match status" value="2"/>
</dbReference>
<proteinExistence type="predicted"/>
<evidence type="ECO:0000259" key="4">
    <source>
        <dbReference type="PROSITE" id="PS50050"/>
    </source>
</evidence>
<keyword evidence="2" id="KW-1133">Transmembrane helix</keyword>
<organism evidence="5 6">
    <name type="scientific">Eptatretus burgeri</name>
    <name type="common">Inshore hagfish</name>
    <dbReference type="NCBI Taxonomy" id="7764"/>
    <lineage>
        <taxon>Eukaryota</taxon>
        <taxon>Metazoa</taxon>
        <taxon>Chordata</taxon>
        <taxon>Craniata</taxon>
        <taxon>Vertebrata</taxon>
        <taxon>Cyclostomata</taxon>
        <taxon>Myxini</taxon>
        <taxon>Myxiniformes</taxon>
        <taxon>Myxinidae</taxon>
        <taxon>Eptatretinae</taxon>
        <taxon>Eptatretus</taxon>
    </lineage>
</organism>
<sequence>MDQPNLLPLILIIMGSCFRVESLSPCSENQFLQHDGICCEFCPIGTFMLKRCQVRGSNPLCAPCEMGKSYMDNQNHNMTKCRQCSVCDPETEVEERECTLENNRQCVCREGFHRNENKCVMEESTARKIYFPSNKSPSWWISSPMLIAFVLLALCTLFWGKY</sequence>
<accession>A0A8C4WVK7</accession>
<evidence type="ECO:0000256" key="3">
    <source>
        <dbReference type="SAM" id="SignalP"/>
    </source>
</evidence>
<evidence type="ECO:0000313" key="5">
    <source>
        <dbReference type="Ensembl" id="ENSEBUP00000013602.1"/>
    </source>
</evidence>
<dbReference type="GO" id="GO:0006924">
    <property type="term" value="P:activation-induced cell death of T cells"/>
    <property type="evidence" value="ECO:0007669"/>
    <property type="project" value="TreeGrafter"/>
</dbReference>
<feature type="repeat" description="TNFR-Cys" evidence="1">
    <location>
        <begin position="63"/>
        <end position="106"/>
    </location>
</feature>
<comment type="caution">
    <text evidence="1">Lacks conserved residue(s) required for the propagation of feature annotation.</text>
</comment>
<reference evidence="5" key="1">
    <citation type="submission" date="2025-08" db="UniProtKB">
        <authorList>
            <consortium name="Ensembl"/>
        </authorList>
    </citation>
    <scope>IDENTIFICATION</scope>
</reference>
<dbReference type="Pfam" id="PF00020">
    <property type="entry name" value="TNFR_c6"/>
    <property type="match status" value="1"/>
</dbReference>
<dbReference type="GeneTree" id="ENSGT00930000152723"/>
<dbReference type="GO" id="GO:0097192">
    <property type="term" value="P:extrinsic apoptotic signaling pathway in absence of ligand"/>
    <property type="evidence" value="ECO:0007669"/>
    <property type="project" value="TreeGrafter"/>
</dbReference>
<dbReference type="SMART" id="SM00208">
    <property type="entry name" value="TNFR"/>
    <property type="match status" value="2"/>
</dbReference>
<dbReference type="GO" id="GO:0097049">
    <property type="term" value="P:motor neuron apoptotic process"/>
    <property type="evidence" value="ECO:0007669"/>
    <property type="project" value="TreeGrafter"/>
</dbReference>
<reference evidence="5" key="2">
    <citation type="submission" date="2025-09" db="UniProtKB">
        <authorList>
            <consortium name="Ensembl"/>
        </authorList>
    </citation>
    <scope>IDENTIFICATION</scope>
</reference>
<dbReference type="OMA" id="RECTLEN"/>